<keyword evidence="1" id="KW-0812">Transmembrane</keyword>
<evidence type="ECO:0000256" key="1">
    <source>
        <dbReference type="SAM" id="Phobius"/>
    </source>
</evidence>
<keyword evidence="3" id="KW-0808">Transferase</keyword>
<dbReference type="AlphaFoldDB" id="A0A645D2K2"/>
<accession>A0A645D2K2</accession>
<keyword evidence="1" id="KW-0472">Membrane</keyword>
<protein>
    <submittedName>
        <fullName evidence="3">UDP-N-acetylgalactosamine-undecaprenyl-phosphate N-acetylgalactosaminephosphotransferase</fullName>
        <ecNumber evidence="3">2.7.8.40</ecNumber>
    </submittedName>
</protein>
<sequence length="241" mass="27815">MPVRNVREMLRKWEELPDYMRTEAVRPYYDLLRKRKGALLLKRAFDIVTASLMLAVLSPLLIVISFAIICDSKGGVFFRQERVTQYGRKFKIFKFRTMVADAEKLGTQITVKDDKRVTGIGKTLRKYRLDEIPQLINIIAGDMSFVGTRPEVEKYVRSYNDEMYATLLLPAGVTSETSIMYKDEEKLLSKAESADEVYISEVLPGKMEYNLQIITKFCFLYEIKIIAQTVLVICGEKHRNA</sequence>
<gene>
    <name evidence="3" type="primary">wecA_20</name>
    <name evidence="3" type="ORF">SDC9_130351</name>
</gene>
<evidence type="ECO:0000313" key="3">
    <source>
        <dbReference type="EMBL" id="MPM83288.1"/>
    </source>
</evidence>
<dbReference type="EC" id="2.7.8.40" evidence="3"/>
<dbReference type="EMBL" id="VSSQ01032121">
    <property type="protein sequence ID" value="MPM83288.1"/>
    <property type="molecule type" value="Genomic_DNA"/>
</dbReference>
<feature type="transmembrane region" description="Helical" evidence="1">
    <location>
        <begin position="44"/>
        <end position="69"/>
    </location>
</feature>
<dbReference type="InterPro" id="IPR003362">
    <property type="entry name" value="Bact_transf"/>
</dbReference>
<keyword evidence="1" id="KW-1133">Transmembrane helix</keyword>
<dbReference type="Pfam" id="PF02397">
    <property type="entry name" value="Bac_transf"/>
    <property type="match status" value="1"/>
</dbReference>
<name>A0A645D2K2_9ZZZZ</name>
<comment type="caution">
    <text evidence="3">The sequence shown here is derived from an EMBL/GenBank/DDBJ whole genome shotgun (WGS) entry which is preliminary data.</text>
</comment>
<dbReference type="PANTHER" id="PTHR30576:SF0">
    <property type="entry name" value="UNDECAPRENYL-PHOSPHATE N-ACETYLGALACTOSAMINYL 1-PHOSPHATE TRANSFERASE-RELATED"/>
    <property type="match status" value="1"/>
</dbReference>
<reference evidence="3" key="1">
    <citation type="submission" date="2019-08" db="EMBL/GenBank/DDBJ databases">
        <authorList>
            <person name="Kucharzyk K."/>
            <person name="Murdoch R.W."/>
            <person name="Higgins S."/>
            <person name="Loffler F."/>
        </authorList>
    </citation>
    <scope>NUCLEOTIDE SEQUENCE</scope>
</reference>
<evidence type="ECO:0000259" key="2">
    <source>
        <dbReference type="Pfam" id="PF02397"/>
    </source>
</evidence>
<dbReference type="GO" id="GO:0016780">
    <property type="term" value="F:phosphotransferase activity, for other substituted phosphate groups"/>
    <property type="evidence" value="ECO:0007669"/>
    <property type="project" value="TreeGrafter"/>
</dbReference>
<proteinExistence type="predicted"/>
<feature type="domain" description="Bacterial sugar transferase" evidence="2">
    <location>
        <begin position="42"/>
        <end position="233"/>
    </location>
</feature>
<dbReference type="PANTHER" id="PTHR30576">
    <property type="entry name" value="COLANIC BIOSYNTHESIS UDP-GLUCOSE LIPID CARRIER TRANSFERASE"/>
    <property type="match status" value="1"/>
</dbReference>
<organism evidence="3">
    <name type="scientific">bioreactor metagenome</name>
    <dbReference type="NCBI Taxonomy" id="1076179"/>
    <lineage>
        <taxon>unclassified sequences</taxon>
        <taxon>metagenomes</taxon>
        <taxon>ecological metagenomes</taxon>
    </lineage>
</organism>